<evidence type="ECO:0000256" key="2">
    <source>
        <dbReference type="ARBA" id="ARBA00023125"/>
    </source>
</evidence>
<dbReference type="CDD" id="cd00090">
    <property type="entry name" value="HTH_ARSR"/>
    <property type="match status" value="1"/>
</dbReference>
<dbReference type="PROSITE" id="PS50987">
    <property type="entry name" value="HTH_ARSR_2"/>
    <property type="match status" value="1"/>
</dbReference>
<dbReference type="InterPro" id="IPR051011">
    <property type="entry name" value="Metal_resp_trans_reg"/>
</dbReference>
<keyword evidence="6" id="KW-1185">Reference proteome</keyword>
<dbReference type="GO" id="GO:0003700">
    <property type="term" value="F:DNA-binding transcription factor activity"/>
    <property type="evidence" value="ECO:0007669"/>
    <property type="project" value="InterPro"/>
</dbReference>
<feature type="domain" description="HTH arsR-type" evidence="4">
    <location>
        <begin position="1"/>
        <end position="95"/>
    </location>
</feature>
<dbReference type="SMART" id="SM00418">
    <property type="entry name" value="HTH_ARSR"/>
    <property type="match status" value="1"/>
</dbReference>
<dbReference type="PANTHER" id="PTHR43132">
    <property type="entry name" value="ARSENICAL RESISTANCE OPERON REPRESSOR ARSR-RELATED"/>
    <property type="match status" value="1"/>
</dbReference>
<dbReference type="InterPro" id="IPR036388">
    <property type="entry name" value="WH-like_DNA-bd_sf"/>
</dbReference>
<keyword evidence="3" id="KW-0804">Transcription</keyword>
<dbReference type="Proteomes" id="UP000297535">
    <property type="component" value="Unassembled WGS sequence"/>
</dbReference>
<comment type="caution">
    <text evidence="5">The sequence shown here is derived from an EMBL/GenBank/DDBJ whole genome shotgun (WGS) entry which is preliminary data.</text>
</comment>
<dbReference type="GO" id="GO:0003677">
    <property type="term" value="F:DNA binding"/>
    <property type="evidence" value="ECO:0007669"/>
    <property type="project" value="UniProtKB-KW"/>
</dbReference>
<dbReference type="Pfam" id="PF01022">
    <property type="entry name" value="HTH_5"/>
    <property type="match status" value="1"/>
</dbReference>
<keyword evidence="2" id="KW-0238">DNA-binding</keyword>
<dbReference type="SUPFAM" id="SSF46785">
    <property type="entry name" value="Winged helix' DNA-binding domain"/>
    <property type="match status" value="1"/>
</dbReference>
<dbReference type="InterPro" id="IPR011991">
    <property type="entry name" value="ArsR-like_HTH"/>
</dbReference>
<dbReference type="EMBL" id="SRLB01000015">
    <property type="protein sequence ID" value="TGD97261.1"/>
    <property type="molecule type" value="Genomic_DNA"/>
</dbReference>
<proteinExistence type="predicted"/>
<evidence type="ECO:0000256" key="3">
    <source>
        <dbReference type="ARBA" id="ARBA00023163"/>
    </source>
</evidence>
<keyword evidence="1" id="KW-0805">Transcription regulation</keyword>
<name>A0A4Z0NN26_9HYPH</name>
<gene>
    <name evidence="5" type="ORF">EU555_20730</name>
</gene>
<accession>A0A4Z0NN26</accession>
<reference evidence="5 6" key="1">
    <citation type="submission" date="2019-04" db="EMBL/GenBank/DDBJ databases">
        <authorList>
            <person name="Feng G."/>
            <person name="Zhu H."/>
        </authorList>
    </citation>
    <scope>NUCLEOTIDE SEQUENCE [LARGE SCALE GENOMIC DNA]</scope>
    <source>
        <strain evidence="5 6">6HR-1</strain>
    </source>
</reference>
<evidence type="ECO:0000256" key="1">
    <source>
        <dbReference type="ARBA" id="ARBA00023015"/>
    </source>
</evidence>
<protein>
    <submittedName>
        <fullName evidence="5">ArsR family transcriptional regulator</fullName>
    </submittedName>
</protein>
<dbReference type="Gene3D" id="1.10.10.10">
    <property type="entry name" value="Winged helix-like DNA-binding domain superfamily/Winged helix DNA-binding domain"/>
    <property type="match status" value="1"/>
</dbReference>
<dbReference type="PRINTS" id="PR00778">
    <property type="entry name" value="HTHARSR"/>
</dbReference>
<sequence>MSPEQVADVAEVFRLLGEPNRLRIVLACLEAESTVGEIGGALGLSQSLTSHHLRLLRTARILRAVRHGRHVAYGIDDDHVRDVLGSMVAHLTEPHEPVRNQDHEEETDP</sequence>
<dbReference type="OrthoDB" id="9796124at2"/>
<dbReference type="InterPro" id="IPR001845">
    <property type="entry name" value="HTH_ArsR_DNA-bd_dom"/>
</dbReference>
<dbReference type="InterPro" id="IPR036390">
    <property type="entry name" value="WH_DNA-bd_sf"/>
</dbReference>
<dbReference type="PANTHER" id="PTHR43132:SF6">
    <property type="entry name" value="HTH-TYPE TRANSCRIPTIONAL REPRESSOR CZRA"/>
    <property type="match status" value="1"/>
</dbReference>
<evidence type="ECO:0000259" key="4">
    <source>
        <dbReference type="PROSITE" id="PS50987"/>
    </source>
</evidence>
<organism evidence="5 6">
    <name type="scientific">Methylobacterium nonmethylotrophicum</name>
    <dbReference type="NCBI Taxonomy" id="1141884"/>
    <lineage>
        <taxon>Bacteria</taxon>
        <taxon>Pseudomonadati</taxon>
        <taxon>Pseudomonadota</taxon>
        <taxon>Alphaproteobacteria</taxon>
        <taxon>Hyphomicrobiales</taxon>
        <taxon>Methylobacteriaceae</taxon>
        <taxon>Methylobacterium</taxon>
    </lineage>
</organism>
<dbReference type="AlphaFoldDB" id="A0A4Z0NN26"/>
<evidence type="ECO:0000313" key="6">
    <source>
        <dbReference type="Proteomes" id="UP000297535"/>
    </source>
</evidence>
<dbReference type="NCBIfam" id="NF033788">
    <property type="entry name" value="HTH_metalloreg"/>
    <property type="match status" value="1"/>
</dbReference>
<evidence type="ECO:0000313" key="5">
    <source>
        <dbReference type="EMBL" id="TGD97261.1"/>
    </source>
</evidence>